<name>A0A1B2I349_9BACT</name>
<feature type="domain" description="PAC" evidence="2">
    <location>
        <begin position="203"/>
        <end position="254"/>
    </location>
</feature>
<dbReference type="AlphaFoldDB" id="A0A1B2I349"/>
<dbReference type="InterPro" id="IPR000014">
    <property type="entry name" value="PAS"/>
</dbReference>
<dbReference type="CDD" id="cd01949">
    <property type="entry name" value="GGDEF"/>
    <property type="match status" value="1"/>
</dbReference>
<evidence type="ECO:0000259" key="2">
    <source>
        <dbReference type="PROSITE" id="PS50113"/>
    </source>
</evidence>
<dbReference type="KEGG" id="cpor:BED41_04490"/>
<dbReference type="PROSITE" id="PS50112">
    <property type="entry name" value="PAS"/>
    <property type="match status" value="1"/>
</dbReference>
<dbReference type="SMART" id="SM00091">
    <property type="entry name" value="PAS"/>
    <property type="match status" value="2"/>
</dbReference>
<proteinExistence type="predicted"/>
<evidence type="ECO:0000313" key="4">
    <source>
        <dbReference type="EMBL" id="ANZ44411.1"/>
    </source>
</evidence>
<dbReference type="Pfam" id="PF00990">
    <property type="entry name" value="GGDEF"/>
    <property type="match status" value="1"/>
</dbReference>
<dbReference type="PROSITE" id="PS50887">
    <property type="entry name" value="GGDEF"/>
    <property type="match status" value="1"/>
</dbReference>
<dbReference type="PROSITE" id="PS50113">
    <property type="entry name" value="PAC"/>
    <property type="match status" value="1"/>
</dbReference>
<dbReference type="Proteomes" id="UP000093044">
    <property type="component" value="Chromosome"/>
</dbReference>
<evidence type="ECO:0008006" key="6">
    <source>
        <dbReference type="Google" id="ProtNLM"/>
    </source>
</evidence>
<dbReference type="SUPFAM" id="SSF55073">
    <property type="entry name" value="Nucleotide cyclase"/>
    <property type="match status" value="1"/>
</dbReference>
<evidence type="ECO:0000313" key="5">
    <source>
        <dbReference type="Proteomes" id="UP000093044"/>
    </source>
</evidence>
<dbReference type="EMBL" id="CP016757">
    <property type="protein sequence ID" value="ANZ44411.1"/>
    <property type="molecule type" value="Genomic_DNA"/>
</dbReference>
<feature type="domain" description="GGDEF" evidence="3">
    <location>
        <begin position="391"/>
        <end position="523"/>
    </location>
</feature>
<dbReference type="InterPro" id="IPR013656">
    <property type="entry name" value="PAS_4"/>
</dbReference>
<sequence length="530" mass="60243">MYHYCLKIHIYGGDAALESELNAVAPLERFEHEIRTFGHITVESLAECDVAVFDLPVERPCRELRGICKKGAELVFCTDLREGLSEWAADFDDIWQRPFTPGMAAFRFRRLLERIKLKKDKRFVSNCLDAAIDSVPDLIWFKDVRGAHLKVNNAFCSAVGKTKNDVQGRGHYYIWDLKQEEYEQGEYVCLETEEIVLREKKTRAFDEKVKSKHGLRQFKTYKSPIFDEDHQVVGTVGIAHDVTDLKNMLTELEIVLGSMPFGILIKDSDGSVASVNEKFLHYFGLEEGQILGRNYDVWKHDTLGGNMQITEDGAAEACIGINGSNMILAIQREEIRDIFDNQVGELYTYRDVTTERMLEAQVLHDSNTDFLTGLHNRRYFYEYVNKNRGQKSLCFIYIDLDNFKKVNDTHGHQAGDEALVVTADILRSNFPDAFIARLGGDEFIISLIGDCEIAAVEKRAGSLLRNMNESFSRHPLFNILSGSIGIARTENPSVDIDTLLRQSDIALYEVKRGGRADYRVFPLKCSSMPG</sequence>
<reference evidence="4" key="1">
    <citation type="submission" date="2016-08" db="EMBL/GenBank/DDBJ databases">
        <title>Complete genome of Cloacibacillus porcorum.</title>
        <authorList>
            <person name="Looft T."/>
            <person name="Bayles D.O."/>
            <person name="Alt D.P."/>
        </authorList>
    </citation>
    <scope>NUCLEOTIDE SEQUENCE [LARGE SCALE GENOMIC DNA]</scope>
    <source>
        <strain evidence="4">CL-84</strain>
    </source>
</reference>
<dbReference type="Gene3D" id="3.30.70.270">
    <property type="match status" value="1"/>
</dbReference>
<dbReference type="STRING" id="1197717.BED41_04490"/>
<keyword evidence="5" id="KW-1185">Reference proteome</keyword>
<dbReference type="Pfam" id="PF13188">
    <property type="entry name" value="PAS_8"/>
    <property type="match status" value="1"/>
</dbReference>
<dbReference type="OrthoDB" id="9805474at2"/>
<organism evidence="4 5">
    <name type="scientific">Cloacibacillus porcorum</name>
    <dbReference type="NCBI Taxonomy" id="1197717"/>
    <lineage>
        <taxon>Bacteria</taxon>
        <taxon>Thermotogati</taxon>
        <taxon>Synergistota</taxon>
        <taxon>Synergistia</taxon>
        <taxon>Synergistales</taxon>
        <taxon>Synergistaceae</taxon>
        <taxon>Cloacibacillus</taxon>
    </lineage>
</organism>
<dbReference type="PANTHER" id="PTHR44757">
    <property type="entry name" value="DIGUANYLATE CYCLASE DGCP"/>
    <property type="match status" value="1"/>
</dbReference>
<gene>
    <name evidence="4" type="ORF">BED41_04490</name>
</gene>
<dbReference type="SMART" id="SM00267">
    <property type="entry name" value="GGDEF"/>
    <property type="match status" value="1"/>
</dbReference>
<dbReference type="PANTHER" id="PTHR44757:SF2">
    <property type="entry name" value="BIOFILM ARCHITECTURE MAINTENANCE PROTEIN MBAA"/>
    <property type="match status" value="1"/>
</dbReference>
<accession>A0A1B2I349</accession>
<feature type="domain" description="PAS" evidence="1">
    <location>
        <begin position="248"/>
        <end position="294"/>
    </location>
</feature>
<evidence type="ECO:0000259" key="1">
    <source>
        <dbReference type="PROSITE" id="PS50112"/>
    </source>
</evidence>
<dbReference type="NCBIfam" id="TIGR00229">
    <property type="entry name" value="sensory_box"/>
    <property type="match status" value="1"/>
</dbReference>
<dbReference type="InterPro" id="IPR043128">
    <property type="entry name" value="Rev_trsase/Diguanyl_cyclase"/>
</dbReference>
<dbReference type="Gene3D" id="3.30.450.20">
    <property type="entry name" value="PAS domain"/>
    <property type="match status" value="2"/>
</dbReference>
<dbReference type="InterPro" id="IPR029787">
    <property type="entry name" value="Nucleotide_cyclase"/>
</dbReference>
<dbReference type="NCBIfam" id="TIGR00254">
    <property type="entry name" value="GGDEF"/>
    <property type="match status" value="1"/>
</dbReference>
<dbReference type="InterPro" id="IPR035965">
    <property type="entry name" value="PAS-like_dom_sf"/>
</dbReference>
<evidence type="ECO:0000259" key="3">
    <source>
        <dbReference type="PROSITE" id="PS50887"/>
    </source>
</evidence>
<dbReference type="InterPro" id="IPR000700">
    <property type="entry name" value="PAS-assoc_C"/>
</dbReference>
<protein>
    <recommendedName>
        <fullName evidence="6">Diguanylate cyclase</fullName>
    </recommendedName>
</protein>
<dbReference type="Pfam" id="PF08448">
    <property type="entry name" value="PAS_4"/>
    <property type="match status" value="1"/>
</dbReference>
<dbReference type="InterPro" id="IPR052155">
    <property type="entry name" value="Biofilm_reg_signaling"/>
</dbReference>
<dbReference type="SUPFAM" id="SSF55785">
    <property type="entry name" value="PYP-like sensor domain (PAS domain)"/>
    <property type="match status" value="2"/>
</dbReference>
<dbReference type="InterPro" id="IPR000160">
    <property type="entry name" value="GGDEF_dom"/>
</dbReference>